<feature type="non-terminal residue" evidence="2">
    <location>
        <position position="66"/>
    </location>
</feature>
<feature type="signal peptide" evidence="1">
    <location>
        <begin position="1"/>
        <end position="26"/>
    </location>
</feature>
<comment type="caution">
    <text evidence="2">The sequence shown here is derived from an EMBL/GenBank/DDBJ whole genome shotgun (WGS) entry which is preliminary data.</text>
</comment>
<evidence type="ECO:0000256" key="1">
    <source>
        <dbReference type="SAM" id="SignalP"/>
    </source>
</evidence>
<protein>
    <submittedName>
        <fullName evidence="2">Uncharacterized protein</fullName>
    </submittedName>
</protein>
<dbReference type="EMBL" id="WHUW01000009">
    <property type="protein sequence ID" value="KAF8442280.1"/>
    <property type="molecule type" value="Genomic_DNA"/>
</dbReference>
<name>A0AAD4BXZ7_BOLED</name>
<dbReference type="Proteomes" id="UP001194468">
    <property type="component" value="Unassembled WGS sequence"/>
</dbReference>
<keyword evidence="3" id="KW-1185">Reference proteome</keyword>
<reference evidence="2" key="1">
    <citation type="submission" date="2019-10" db="EMBL/GenBank/DDBJ databases">
        <authorList>
            <consortium name="DOE Joint Genome Institute"/>
            <person name="Kuo A."/>
            <person name="Miyauchi S."/>
            <person name="Kiss E."/>
            <person name="Drula E."/>
            <person name="Kohler A."/>
            <person name="Sanchez-Garcia M."/>
            <person name="Andreopoulos B."/>
            <person name="Barry K.W."/>
            <person name="Bonito G."/>
            <person name="Buee M."/>
            <person name="Carver A."/>
            <person name="Chen C."/>
            <person name="Cichocki N."/>
            <person name="Clum A."/>
            <person name="Culley D."/>
            <person name="Crous P.W."/>
            <person name="Fauchery L."/>
            <person name="Girlanda M."/>
            <person name="Hayes R."/>
            <person name="Keri Z."/>
            <person name="LaButti K."/>
            <person name="Lipzen A."/>
            <person name="Lombard V."/>
            <person name="Magnuson J."/>
            <person name="Maillard F."/>
            <person name="Morin E."/>
            <person name="Murat C."/>
            <person name="Nolan M."/>
            <person name="Ohm R."/>
            <person name="Pangilinan J."/>
            <person name="Pereira M."/>
            <person name="Perotto S."/>
            <person name="Peter M."/>
            <person name="Riley R."/>
            <person name="Sitrit Y."/>
            <person name="Stielow B."/>
            <person name="Szollosi G."/>
            <person name="Zifcakova L."/>
            <person name="Stursova M."/>
            <person name="Spatafora J.W."/>
            <person name="Tedersoo L."/>
            <person name="Vaario L.-M."/>
            <person name="Yamada A."/>
            <person name="Yan M."/>
            <person name="Wang P."/>
            <person name="Xu J."/>
            <person name="Bruns T."/>
            <person name="Baldrian P."/>
            <person name="Vilgalys R."/>
            <person name="Henrissat B."/>
            <person name="Grigoriev I.V."/>
            <person name="Hibbett D."/>
            <person name="Nagy L.G."/>
            <person name="Martin F.M."/>
        </authorList>
    </citation>
    <scope>NUCLEOTIDE SEQUENCE</scope>
    <source>
        <strain evidence="2">BED1</strain>
    </source>
</reference>
<evidence type="ECO:0000313" key="2">
    <source>
        <dbReference type="EMBL" id="KAF8442280.1"/>
    </source>
</evidence>
<evidence type="ECO:0000313" key="3">
    <source>
        <dbReference type="Proteomes" id="UP001194468"/>
    </source>
</evidence>
<organism evidence="2 3">
    <name type="scientific">Boletus edulis BED1</name>
    <dbReference type="NCBI Taxonomy" id="1328754"/>
    <lineage>
        <taxon>Eukaryota</taxon>
        <taxon>Fungi</taxon>
        <taxon>Dikarya</taxon>
        <taxon>Basidiomycota</taxon>
        <taxon>Agaricomycotina</taxon>
        <taxon>Agaricomycetes</taxon>
        <taxon>Agaricomycetidae</taxon>
        <taxon>Boletales</taxon>
        <taxon>Boletineae</taxon>
        <taxon>Boletaceae</taxon>
        <taxon>Boletoideae</taxon>
        <taxon>Boletus</taxon>
    </lineage>
</organism>
<feature type="chain" id="PRO_5042176441" evidence="1">
    <location>
        <begin position="27"/>
        <end position="66"/>
    </location>
</feature>
<gene>
    <name evidence="2" type="ORF">L210DRAFT_835451</name>
</gene>
<keyword evidence="1" id="KW-0732">Signal</keyword>
<sequence length="66" mass="7395">IPFIRSFHSSALQFGVLLQCGTLILPLEPCEPKSMCQVWAALRCAEREAGVGAMRVKRTFLWMSDP</sequence>
<accession>A0AAD4BXZ7</accession>
<feature type="non-terminal residue" evidence="2">
    <location>
        <position position="1"/>
    </location>
</feature>
<reference evidence="2" key="2">
    <citation type="journal article" date="2020" name="Nat. Commun.">
        <title>Large-scale genome sequencing of mycorrhizal fungi provides insights into the early evolution of symbiotic traits.</title>
        <authorList>
            <person name="Miyauchi S."/>
            <person name="Kiss E."/>
            <person name="Kuo A."/>
            <person name="Drula E."/>
            <person name="Kohler A."/>
            <person name="Sanchez-Garcia M."/>
            <person name="Morin E."/>
            <person name="Andreopoulos B."/>
            <person name="Barry K.W."/>
            <person name="Bonito G."/>
            <person name="Buee M."/>
            <person name="Carver A."/>
            <person name="Chen C."/>
            <person name="Cichocki N."/>
            <person name="Clum A."/>
            <person name="Culley D."/>
            <person name="Crous P.W."/>
            <person name="Fauchery L."/>
            <person name="Girlanda M."/>
            <person name="Hayes R.D."/>
            <person name="Keri Z."/>
            <person name="LaButti K."/>
            <person name="Lipzen A."/>
            <person name="Lombard V."/>
            <person name="Magnuson J."/>
            <person name="Maillard F."/>
            <person name="Murat C."/>
            <person name="Nolan M."/>
            <person name="Ohm R.A."/>
            <person name="Pangilinan J."/>
            <person name="Pereira M.F."/>
            <person name="Perotto S."/>
            <person name="Peter M."/>
            <person name="Pfister S."/>
            <person name="Riley R."/>
            <person name="Sitrit Y."/>
            <person name="Stielow J.B."/>
            <person name="Szollosi G."/>
            <person name="Zifcakova L."/>
            <person name="Stursova M."/>
            <person name="Spatafora J.W."/>
            <person name="Tedersoo L."/>
            <person name="Vaario L.M."/>
            <person name="Yamada A."/>
            <person name="Yan M."/>
            <person name="Wang P."/>
            <person name="Xu J."/>
            <person name="Bruns T."/>
            <person name="Baldrian P."/>
            <person name="Vilgalys R."/>
            <person name="Dunand C."/>
            <person name="Henrissat B."/>
            <person name="Grigoriev I.V."/>
            <person name="Hibbett D."/>
            <person name="Nagy L.G."/>
            <person name="Martin F.M."/>
        </authorList>
    </citation>
    <scope>NUCLEOTIDE SEQUENCE</scope>
    <source>
        <strain evidence="2">BED1</strain>
    </source>
</reference>
<proteinExistence type="predicted"/>
<dbReference type="AlphaFoldDB" id="A0AAD4BXZ7"/>